<dbReference type="Proteomes" id="UP000092600">
    <property type="component" value="Unassembled WGS sequence"/>
</dbReference>
<evidence type="ECO:0000313" key="2">
    <source>
        <dbReference type="Proteomes" id="UP000092600"/>
    </source>
</evidence>
<dbReference type="Gramene" id="Aco031100.1.mrna1">
    <property type="protein sequence ID" value="Aco031100.1.mrna1.cds1"/>
    <property type="gene ID" value="Aco031100.1.path1"/>
</dbReference>
<dbReference type="AlphaFoldDB" id="A0A199VNG4"/>
<comment type="caution">
    <text evidence="1">The sequence shown here is derived from an EMBL/GenBank/DDBJ whole genome shotgun (WGS) entry which is preliminary data.</text>
</comment>
<proteinExistence type="predicted"/>
<protein>
    <submittedName>
        <fullName evidence="1">Uncharacterized protein</fullName>
    </submittedName>
</protein>
<dbReference type="Gramene" id="Aco004113.1.mrna1">
    <property type="protein sequence ID" value="Aco004113.1.mrna1.cds1"/>
    <property type="gene ID" value="Aco004113.1.path1"/>
</dbReference>
<reference evidence="1 2" key="1">
    <citation type="journal article" date="2016" name="DNA Res.">
        <title>The draft genome of MD-2 pineapple using hybrid error correction of long reads.</title>
        <authorList>
            <person name="Redwan R.M."/>
            <person name="Saidin A."/>
            <person name="Kumar S.V."/>
        </authorList>
    </citation>
    <scope>NUCLEOTIDE SEQUENCE [LARGE SCALE GENOMIC DNA]</scope>
    <source>
        <strain evidence="2">cv. MD2</strain>
        <tissue evidence="1">Leaf</tissue>
    </source>
</reference>
<gene>
    <name evidence="1" type="ORF">ACMD2_02635</name>
</gene>
<dbReference type="PANTHER" id="PTHR36067">
    <property type="entry name" value="EXPRESSED PROTEIN"/>
    <property type="match status" value="1"/>
</dbReference>
<dbReference type="EMBL" id="LSRQ01001332">
    <property type="protein sequence ID" value="OAY78250.1"/>
    <property type="molecule type" value="Genomic_DNA"/>
</dbReference>
<dbReference type="PANTHER" id="PTHR36067:SF1">
    <property type="entry name" value="EXPRESSED PROTEIN"/>
    <property type="match status" value="1"/>
</dbReference>
<evidence type="ECO:0000313" key="1">
    <source>
        <dbReference type="EMBL" id="OAY78250.1"/>
    </source>
</evidence>
<accession>A0A199VNG4</accession>
<organism evidence="1 2">
    <name type="scientific">Ananas comosus</name>
    <name type="common">Pineapple</name>
    <name type="synonym">Ananas ananas</name>
    <dbReference type="NCBI Taxonomy" id="4615"/>
    <lineage>
        <taxon>Eukaryota</taxon>
        <taxon>Viridiplantae</taxon>
        <taxon>Streptophyta</taxon>
        <taxon>Embryophyta</taxon>
        <taxon>Tracheophyta</taxon>
        <taxon>Spermatophyta</taxon>
        <taxon>Magnoliopsida</taxon>
        <taxon>Liliopsida</taxon>
        <taxon>Poales</taxon>
        <taxon>Bromeliaceae</taxon>
        <taxon>Bromelioideae</taxon>
        <taxon>Ananas</taxon>
    </lineage>
</organism>
<name>A0A199VNG4_ANACO</name>
<sequence>MADIALLVAEEFERRRNRMEKGYGKEAAEFNCAVASSSSSLLSRAAEELSSLREVGVKEMEELLRRAMMEPKTTLGVAAFDGFFSA</sequence>